<sequence length="214" mass="25954">MKLPVRKDLISEQLRNRLRYLLWFTNIKPSKKVENFVGRIFEEFFSKMLNWKIIDTDSTVPDVLVEKDWKNYLFEIKSANRWNSALLKLNQLEWFSKLKNSFYIFVFYDCPNPAKVYDELWMAGFIDKMCLDSIYILPSSTLRWFAWENPHLLRREKLKFIWVPTDETVIKLSKRRLEEFTLLKWKKFIRSSLVSHFWVNNSIVRDLLANIRAV</sequence>
<evidence type="ECO:0000313" key="1">
    <source>
        <dbReference type="EMBL" id="EKE28685.1"/>
    </source>
</evidence>
<protein>
    <submittedName>
        <fullName evidence="1">Uncharacterized protein</fullName>
    </submittedName>
</protein>
<proteinExistence type="predicted"/>
<name>K2GZ12_9BACT</name>
<dbReference type="AlphaFoldDB" id="K2GZ12"/>
<comment type="caution">
    <text evidence="1">The sequence shown here is derived from an EMBL/GenBank/DDBJ whole genome shotgun (WGS) entry which is preliminary data.</text>
</comment>
<dbReference type="EMBL" id="AMFJ01000303">
    <property type="protein sequence ID" value="EKE28685.1"/>
    <property type="molecule type" value="Genomic_DNA"/>
</dbReference>
<organism evidence="1">
    <name type="scientific">uncultured bacterium</name>
    <name type="common">gcode 4</name>
    <dbReference type="NCBI Taxonomy" id="1234023"/>
    <lineage>
        <taxon>Bacteria</taxon>
        <taxon>environmental samples</taxon>
    </lineage>
</organism>
<gene>
    <name evidence="1" type="ORF">ACD_3C00029G0008</name>
</gene>
<accession>K2GZ12</accession>
<reference evidence="1" key="1">
    <citation type="journal article" date="2012" name="Science">
        <title>Fermentation, hydrogen, and sulfur metabolism in multiple uncultivated bacterial phyla.</title>
        <authorList>
            <person name="Wrighton K.C."/>
            <person name="Thomas B.C."/>
            <person name="Sharon I."/>
            <person name="Miller C.S."/>
            <person name="Castelle C.J."/>
            <person name="VerBerkmoes N.C."/>
            <person name="Wilkins M.J."/>
            <person name="Hettich R.L."/>
            <person name="Lipton M.S."/>
            <person name="Williams K.H."/>
            <person name="Long P.E."/>
            <person name="Banfield J.F."/>
        </authorList>
    </citation>
    <scope>NUCLEOTIDE SEQUENCE [LARGE SCALE GENOMIC DNA]</scope>
</reference>